<keyword evidence="4" id="KW-1185">Reference proteome</keyword>
<organism evidence="3 4">
    <name type="scientific">Aduncisulcus paluster</name>
    <dbReference type="NCBI Taxonomy" id="2918883"/>
    <lineage>
        <taxon>Eukaryota</taxon>
        <taxon>Metamonada</taxon>
        <taxon>Carpediemonas-like organisms</taxon>
        <taxon>Aduncisulcus</taxon>
    </lineage>
</organism>
<feature type="region of interest" description="Disordered" evidence="1">
    <location>
        <begin position="84"/>
        <end position="116"/>
    </location>
</feature>
<dbReference type="Gene3D" id="1.10.1200.10">
    <property type="entry name" value="ACP-like"/>
    <property type="match status" value="1"/>
</dbReference>
<accession>A0ABQ5K8I5</accession>
<reference evidence="3" key="1">
    <citation type="submission" date="2022-03" db="EMBL/GenBank/DDBJ databases">
        <title>Draft genome sequence of Aduncisulcus paluster, a free-living microaerophilic Fornicata.</title>
        <authorList>
            <person name="Yuyama I."/>
            <person name="Kume K."/>
            <person name="Tamura T."/>
            <person name="Inagaki Y."/>
            <person name="Hashimoto T."/>
        </authorList>
    </citation>
    <scope>NUCLEOTIDE SEQUENCE</scope>
    <source>
        <strain evidence="3">NY0171</strain>
    </source>
</reference>
<gene>
    <name evidence="3" type="ORF">ADUPG1_005072</name>
</gene>
<dbReference type="InterPro" id="IPR036736">
    <property type="entry name" value="ACP-like_sf"/>
</dbReference>
<evidence type="ECO:0000313" key="4">
    <source>
        <dbReference type="Proteomes" id="UP001057375"/>
    </source>
</evidence>
<evidence type="ECO:0000259" key="2">
    <source>
        <dbReference type="Pfam" id="PF00550"/>
    </source>
</evidence>
<feature type="compositionally biased region" description="Polar residues" evidence="1">
    <location>
        <begin position="100"/>
        <end position="110"/>
    </location>
</feature>
<evidence type="ECO:0000256" key="1">
    <source>
        <dbReference type="SAM" id="MobiDB-lite"/>
    </source>
</evidence>
<evidence type="ECO:0000313" key="3">
    <source>
        <dbReference type="EMBL" id="GKT28863.1"/>
    </source>
</evidence>
<name>A0ABQ5K8I5_9EUKA</name>
<dbReference type="Pfam" id="PF00550">
    <property type="entry name" value="PP-binding"/>
    <property type="match status" value="1"/>
</dbReference>
<sequence length="162" mass="17830">TQTVTSKQKKSAELSGSAKLLLGWIADEMWTKPENILINVPLTSQGMDSLMAFRMVEIIASKTGCKIPLADVMRGAPAAILEKLPSDISEESEREKEQTKSVQLKSDPKNQNPPFPLTDIQHAYWVGRGDMDSGGVSCHLYLELDLNSFDKEKAELAVNALI</sequence>
<protein>
    <recommendedName>
        <fullName evidence="2">Carrier domain-containing protein</fullName>
    </recommendedName>
</protein>
<dbReference type="InterPro" id="IPR009081">
    <property type="entry name" value="PP-bd_ACP"/>
</dbReference>
<feature type="non-terminal residue" evidence="3">
    <location>
        <position position="1"/>
    </location>
</feature>
<dbReference type="EMBL" id="BQXS01007989">
    <property type="protein sequence ID" value="GKT28863.1"/>
    <property type="molecule type" value="Genomic_DNA"/>
</dbReference>
<feature type="non-terminal residue" evidence="3">
    <location>
        <position position="162"/>
    </location>
</feature>
<feature type="domain" description="Carrier" evidence="2">
    <location>
        <begin position="31"/>
        <end position="74"/>
    </location>
</feature>
<comment type="caution">
    <text evidence="3">The sequence shown here is derived from an EMBL/GenBank/DDBJ whole genome shotgun (WGS) entry which is preliminary data.</text>
</comment>
<proteinExistence type="predicted"/>
<dbReference type="SUPFAM" id="SSF47336">
    <property type="entry name" value="ACP-like"/>
    <property type="match status" value="1"/>
</dbReference>
<dbReference type="Proteomes" id="UP001057375">
    <property type="component" value="Unassembled WGS sequence"/>
</dbReference>